<accession>U5LAC7</accession>
<dbReference type="EMBL" id="CP006643">
    <property type="protein sequence ID" value="AGX04353.1"/>
    <property type="molecule type" value="Genomic_DNA"/>
</dbReference>
<reference evidence="1 2" key="1">
    <citation type="submission" date="2013-07" db="EMBL/GenBank/DDBJ databases">
        <title>Complete genome sequence of Bacillus infantis NRRL B-14911 that has potential to induce cardiac disease by antigenic mimicry.</title>
        <authorList>
            <person name="Massilamany C."/>
            <person name="Smith T.P.L."/>
            <person name="Loy J.D."/>
            <person name="Barletta R."/>
            <person name="Reddy J."/>
        </authorList>
    </citation>
    <scope>NUCLEOTIDE SEQUENCE [LARGE SCALE GENOMIC DNA]</scope>
    <source>
        <strain evidence="1 2">NRRL B-14911</strain>
    </source>
</reference>
<name>U5LAC7_9BACI</name>
<organism evidence="1 2">
    <name type="scientific">Bacillus infantis NRRL B-14911</name>
    <dbReference type="NCBI Taxonomy" id="1367477"/>
    <lineage>
        <taxon>Bacteria</taxon>
        <taxon>Bacillati</taxon>
        <taxon>Bacillota</taxon>
        <taxon>Bacilli</taxon>
        <taxon>Bacillales</taxon>
        <taxon>Bacillaceae</taxon>
        <taxon>Bacillus</taxon>
    </lineage>
</organism>
<evidence type="ECO:0000313" key="2">
    <source>
        <dbReference type="Proteomes" id="UP000017805"/>
    </source>
</evidence>
<dbReference type="Proteomes" id="UP000017805">
    <property type="component" value="Chromosome"/>
</dbReference>
<keyword evidence="2" id="KW-1185">Reference proteome</keyword>
<evidence type="ECO:0000313" key="1">
    <source>
        <dbReference type="EMBL" id="AGX04353.1"/>
    </source>
</evidence>
<sequence>MADYIEYAHFDPPAAFSYFPRLQEKTRSWIPRAMTLSLLIF</sequence>
<gene>
    <name evidence="1" type="ORF">N288_12235</name>
</gene>
<proteinExistence type="predicted"/>
<dbReference type="AlphaFoldDB" id="U5LAC7"/>
<dbReference type="STRING" id="1367477.N288_12235"/>
<dbReference type="HOGENOM" id="CLU_3265713_0_0_9"/>
<dbReference type="KEGG" id="bif:N288_12235"/>
<protein>
    <submittedName>
        <fullName evidence="1">Uncharacterized protein</fullName>
    </submittedName>
</protein>